<dbReference type="Pfam" id="PF00001">
    <property type="entry name" value="7tm_1"/>
    <property type="match status" value="1"/>
</dbReference>
<evidence type="ECO:0000256" key="4">
    <source>
        <dbReference type="ARBA" id="ARBA00022989"/>
    </source>
</evidence>
<reference evidence="16" key="2">
    <citation type="journal article" date="2007" name="PLoS Biol.">
        <title>Survey sequencing and comparative analysis of the elephant shark (Callorhinchus milii) genome.</title>
        <authorList>
            <person name="Venkatesh B."/>
            <person name="Kirkness E.F."/>
            <person name="Loh Y.H."/>
            <person name="Halpern A.L."/>
            <person name="Lee A.P."/>
            <person name="Johnson J."/>
            <person name="Dandona N."/>
            <person name="Viswanathan L.D."/>
            <person name="Tay A."/>
            <person name="Venter J.C."/>
            <person name="Strausberg R.L."/>
            <person name="Brenner S."/>
        </authorList>
    </citation>
    <scope>NUCLEOTIDE SEQUENCE [LARGE SCALE GENOMIC DNA]</scope>
</reference>
<evidence type="ECO:0000256" key="10">
    <source>
        <dbReference type="ARBA" id="ARBA00023224"/>
    </source>
</evidence>
<dbReference type="GO" id="GO:0030593">
    <property type="term" value="P:neutrophil chemotaxis"/>
    <property type="evidence" value="ECO:0007669"/>
    <property type="project" value="TreeGrafter"/>
</dbReference>
<dbReference type="GeneTree" id="ENSGT01130000278303"/>
<keyword evidence="10 12" id="KW-0807">Transducer</keyword>
<dbReference type="InParanoid" id="A0A4W3I5R3"/>
<dbReference type="InterPro" id="IPR017452">
    <property type="entry name" value="GPCR_Rhodpsn_7TM"/>
</dbReference>
<dbReference type="InterPro" id="IPR000190">
    <property type="entry name" value="ATII_AT1_rcpt"/>
</dbReference>
<gene>
    <name evidence="15" type="primary">agtr1a</name>
</gene>
<dbReference type="GO" id="GO:0004945">
    <property type="term" value="F:angiotensin type II receptor activity"/>
    <property type="evidence" value="ECO:0007669"/>
    <property type="project" value="UniProtKB-UniRule"/>
</dbReference>
<dbReference type="GO" id="GO:0016493">
    <property type="term" value="F:C-C chemokine receptor activity"/>
    <property type="evidence" value="ECO:0007669"/>
    <property type="project" value="TreeGrafter"/>
</dbReference>
<dbReference type="PROSITE" id="PS50262">
    <property type="entry name" value="G_PROTEIN_RECEP_F1_2"/>
    <property type="match status" value="1"/>
</dbReference>
<dbReference type="PANTHER" id="PTHR10489:SF956">
    <property type="entry name" value="TYPE-1 ANGIOTENSIN II RECEPTOR A"/>
    <property type="match status" value="1"/>
</dbReference>
<dbReference type="GO" id="GO:0001596">
    <property type="term" value="F:angiotensin type I receptor activity"/>
    <property type="evidence" value="ECO:0007669"/>
    <property type="project" value="UniProtKB-UniRule"/>
</dbReference>
<dbReference type="CDD" id="cd15192">
    <property type="entry name" value="7tmA_AT1R"/>
    <property type="match status" value="1"/>
</dbReference>
<dbReference type="STRING" id="7868.ENSCMIP00000024107"/>
<organism evidence="15 16">
    <name type="scientific">Callorhinchus milii</name>
    <name type="common">Ghost shark</name>
    <dbReference type="NCBI Taxonomy" id="7868"/>
    <lineage>
        <taxon>Eukaryota</taxon>
        <taxon>Metazoa</taxon>
        <taxon>Chordata</taxon>
        <taxon>Craniata</taxon>
        <taxon>Vertebrata</taxon>
        <taxon>Chondrichthyes</taxon>
        <taxon>Holocephali</taxon>
        <taxon>Chimaeriformes</taxon>
        <taxon>Callorhinchidae</taxon>
        <taxon>Callorhinchus</taxon>
    </lineage>
</organism>
<dbReference type="OMA" id="QVFHFMQ"/>
<evidence type="ECO:0000256" key="6">
    <source>
        <dbReference type="ARBA" id="ARBA00023136"/>
    </source>
</evidence>
<dbReference type="PANTHER" id="PTHR10489">
    <property type="entry name" value="CELL ADHESION MOLECULE"/>
    <property type="match status" value="1"/>
</dbReference>
<keyword evidence="3 12" id="KW-0812">Transmembrane</keyword>
<comment type="similarity">
    <text evidence="12">Belongs to the G-protein coupled receptor 1 family.</text>
</comment>
<dbReference type="PRINTS" id="PR00237">
    <property type="entry name" value="GPCRRHODOPSN"/>
</dbReference>
<dbReference type="FunCoup" id="A0A4W3I5R3">
    <property type="interactions" value="51"/>
</dbReference>
<dbReference type="Ensembl" id="ENSCMIT00000024510.1">
    <property type="protein sequence ID" value="ENSCMIP00000024107.1"/>
    <property type="gene ID" value="ENSCMIG00000010710.1"/>
</dbReference>
<proteinExistence type="inferred from homology"/>
<evidence type="ECO:0000256" key="11">
    <source>
        <dbReference type="ARBA" id="ARBA00046119"/>
    </source>
</evidence>
<dbReference type="GO" id="GO:0019957">
    <property type="term" value="F:C-C chemokine binding"/>
    <property type="evidence" value="ECO:0007669"/>
    <property type="project" value="TreeGrafter"/>
</dbReference>
<name>A0A4W3I5R3_CALMI</name>
<dbReference type="GO" id="GO:0009897">
    <property type="term" value="C:external side of plasma membrane"/>
    <property type="evidence" value="ECO:0007669"/>
    <property type="project" value="TreeGrafter"/>
</dbReference>
<evidence type="ECO:0000313" key="15">
    <source>
        <dbReference type="Ensembl" id="ENSCMIP00000024107.1"/>
    </source>
</evidence>
<comment type="subcellular location">
    <subcellularLocation>
        <location evidence="1 13">Cell membrane</location>
        <topology evidence="1 13">Multi-pass membrane protein</topology>
    </subcellularLocation>
</comment>
<dbReference type="SUPFAM" id="SSF81321">
    <property type="entry name" value="Family A G protein-coupled receptor-like"/>
    <property type="match status" value="1"/>
</dbReference>
<feature type="transmembrane region" description="Helical" evidence="13">
    <location>
        <begin position="29"/>
        <end position="57"/>
    </location>
</feature>
<dbReference type="GO" id="GO:0007204">
    <property type="term" value="P:positive regulation of cytosolic calcium ion concentration"/>
    <property type="evidence" value="ECO:0007669"/>
    <property type="project" value="TreeGrafter"/>
</dbReference>
<keyword evidence="5 12" id="KW-0297">G-protein coupled receptor</keyword>
<feature type="transmembrane region" description="Helical" evidence="13">
    <location>
        <begin position="195"/>
        <end position="222"/>
    </location>
</feature>
<reference evidence="15" key="5">
    <citation type="submission" date="2025-09" db="UniProtKB">
        <authorList>
            <consortium name="Ensembl"/>
        </authorList>
    </citation>
    <scope>IDENTIFICATION</scope>
</reference>
<reference evidence="15" key="4">
    <citation type="submission" date="2025-08" db="UniProtKB">
        <authorList>
            <consortium name="Ensembl"/>
        </authorList>
    </citation>
    <scope>IDENTIFICATION</scope>
</reference>
<dbReference type="AlphaFoldDB" id="A0A4W3I5R3"/>
<comment type="caution">
    <text evidence="13">Lacks conserved residue(s) required for the propagation of feature annotation.</text>
</comment>
<feature type="transmembrane region" description="Helical" evidence="13">
    <location>
        <begin position="144"/>
        <end position="164"/>
    </location>
</feature>
<dbReference type="InterPro" id="IPR000276">
    <property type="entry name" value="GPCR_Rhodpsn"/>
</dbReference>
<keyword evidence="9" id="KW-0325">Glycoprotein</keyword>
<dbReference type="InterPro" id="IPR050119">
    <property type="entry name" value="CCR1-9-like"/>
</dbReference>
<evidence type="ECO:0000256" key="3">
    <source>
        <dbReference type="ARBA" id="ARBA00022692"/>
    </source>
</evidence>
<evidence type="ECO:0000256" key="13">
    <source>
        <dbReference type="RuleBase" id="RU368058"/>
    </source>
</evidence>
<dbReference type="InterPro" id="IPR000248">
    <property type="entry name" value="ATII_rcpt"/>
</dbReference>
<keyword evidence="16" id="KW-1185">Reference proteome</keyword>
<keyword evidence="2 13" id="KW-1003">Cell membrane</keyword>
<keyword evidence="4 13" id="KW-1133">Transmembrane helix</keyword>
<evidence type="ECO:0000256" key="9">
    <source>
        <dbReference type="ARBA" id="ARBA00023180"/>
    </source>
</evidence>
<keyword evidence="8 12" id="KW-0675">Receptor</keyword>
<evidence type="ECO:0000256" key="5">
    <source>
        <dbReference type="ARBA" id="ARBA00023040"/>
    </source>
</evidence>
<evidence type="ECO:0000256" key="2">
    <source>
        <dbReference type="ARBA" id="ARBA00022475"/>
    </source>
</evidence>
<dbReference type="PROSITE" id="PS00237">
    <property type="entry name" value="G_PROTEIN_RECEP_F1_1"/>
    <property type="match status" value="1"/>
</dbReference>
<feature type="transmembrane region" description="Helical" evidence="13">
    <location>
        <begin position="242"/>
        <end position="260"/>
    </location>
</feature>
<protein>
    <recommendedName>
        <fullName evidence="13">Type-1 angiotensin II receptor</fullName>
    </recommendedName>
</protein>
<comment type="function">
    <text evidence="11">Receptor for angiotensin II, a vasoconstricting peptide, which acts as a key regulator of blood pressure and sodium retention by the kidney. The activated receptor in turn couples to G-alpha proteins G(q) (GNAQ, GNA11, GNA14 or GNA15) and thus activates phospholipase C and increases the cytosolic Ca(2+) concentrations, which in turn triggers cellular responses such as stimulation of protein kinase C.</text>
</comment>
<evidence type="ECO:0000256" key="1">
    <source>
        <dbReference type="ARBA" id="ARBA00004651"/>
    </source>
</evidence>
<dbReference type="GO" id="GO:0019229">
    <property type="term" value="P:regulation of vasoconstriction"/>
    <property type="evidence" value="ECO:0007669"/>
    <property type="project" value="UniProtKB-UniRule"/>
</dbReference>
<evidence type="ECO:0000256" key="8">
    <source>
        <dbReference type="ARBA" id="ARBA00023170"/>
    </source>
</evidence>
<evidence type="ECO:0000313" key="16">
    <source>
        <dbReference type="Proteomes" id="UP000314986"/>
    </source>
</evidence>
<keyword evidence="7" id="KW-1015">Disulfide bond</keyword>
<evidence type="ECO:0000256" key="12">
    <source>
        <dbReference type="RuleBase" id="RU000688"/>
    </source>
</evidence>
<keyword evidence="6 13" id="KW-0472">Membrane</keyword>
<dbReference type="GO" id="GO:0019722">
    <property type="term" value="P:calcium-mediated signaling"/>
    <property type="evidence" value="ECO:0007669"/>
    <property type="project" value="TreeGrafter"/>
</dbReference>
<dbReference type="PRINTS" id="PR00635">
    <property type="entry name" value="ANGIOTENSN1R"/>
</dbReference>
<evidence type="ECO:0000256" key="7">
    <source>
        <dbReference type="ARBA" id="ARBA00023157"/>
    </source>
</evidence>
<sequence>MEHNLLNDSMGNASQGEAQSCVLGGRHDYIFLLIPITYSVIFVVGVIGNGLVVIVIYCYLKVITVANIFLLNLALADLIFIITLPVWAAYTAMGYHWPFGGFLCKMCSTFVLINMNASIFLVTCLSIDRYLAIVHPMRSRSKRTLIQARVVCTVVWLLAAVTSLPNTFLRDTVSYESWNKTICAFQYPERHKEQWIFGMALLKILLGFLIPSFIILTCYFLILRSLMQAYHITRSKQTNNEAFKVILAVVIMFLFCWLPYQIITFFDVLFRLNVIQNCYFSEMIDSSIPFTICLAYSNSCLNPILYGFVGHNFREKLFLLLRCLPPGIKSHSSLTIKMSNLSSRTVESMSLTISQPI</sequence>
<reference evidence="16" key="3">
    <citation type="journal article" date="2014" name="Nature">
        <title>Elephant shark genome provides unique insights into gnathostome evolution.</title>
        <authorList>
            <consortium name="International Elephant Shark Genome Sequencing Consortium"/>
            <person name="Venkatesh B."/>
            <person name="Lee A.P."/>
            <person name="Ravi V."/>
            <person name="Maurya A.K."/>
            <person name="Lian M.M."/>
            <person name="Swann J.B."/>
            <person name="Ohta Y."/>
            <person name="Flajnik M.F."/>
            <person name="Sutoh Y."/>
            <person name="Kasahara M."/>
            <person name="Hoon S."/>
            <person name="Gangu V."/>
            <person name="Roy S.W."/>
            <person name="Irimia M."/>
            <person name="Korzh V."/>
            <person name="Kondrychyn I."/>
            <person name="Lim Z.W."/>
            <person name="Tay B.H."/>
            <person name="Tohari S."/>
            <person name="Kong K.W."/>
            <person name="Ho S."/>
            <person name="Lorente-Galdos B."/>
            <person name="Quilez J."/>
            <person name="Marques-Bonet T."/>
            <person name="Raney B.J."/>
            <person name="Ingham P.W."/>
            <person name="Tay A."/>
            <person name="Hillier L.W."/>
            <person name="Minx P."/>
            <person name="Boehm T."/>
            <person name="Wilson R.K."/>
            <person name="Brenner S."/>
            <person name="Warren W.C."/>
        </authorList>
    </citation>
    <scope>NUCLEOTIDE SEQUENCE [LARGE SCALE GENOMIC DNA]</scope>
</reference>
<dbReference type="Proteomes" id="UP000314986">
    <property type="component" value="Unassembled WGS sequence"/>
</dbReference>
<reference evidence="16" key="1">
    <citation type="journal article" date="2006" name="Science">
        <title>Ancient noncoding elements conserved in the human genome.</title>
        <authorList>
            <person name="Venkatesh B."/>
            <person name="Kirkness E.F."/>
            <person name="Loh Y.H."/>
            <person name="Halpern A.L."/>
            <person name="Lee A.P."/>
            <person name="Johnson J."/>
            <person name="Dandona N."/>
            <person name="Viswanathan L.D."/>
            <person name="Tay A."/>
            <person name="Venter J.C."/>
            <person name="Strausberg R.L."/>
            <person name="Brenner S."/>
        </authorList>
    </citation>
    <scope>NUCLEOTIDE SEQUENCE [LARGE SCALE GENOMIC DNA]</scope>
</reference>
<feature type="transmembrane region" description="Helical" evidence="13">
    <location>
        <begin position="110"/>
        <end position="132"/>
    </location>
</feature>
<feature type="domain" description="G-protein coupled receptors family 1 profile" evidence="14">
    <location>
        <begin position="48"/>
        <end position="306"/>
    </location>
</feature>
<dbReference type="GO" id="GO:0006955">
    <property type="term" value="P:immune response"/>
    <property type="evidence" value="ECO:0007669"/>
    <property type="project" value="TreeGrafter"/>
</dbReference>
<dbReference type="PRINTS" id="PR00241">
    <property type="entry name" value="ANGIOTENSINR"/>
</dbReference>
<feature type="transmembrane region" description="Helical" evidence="13">
    <location>
        <begin position="69"/>
        <end position="90"/>
    </location>
</feature>
<comment type="function">
    <text evidence="13">Receptor for angiotensin II, a vasoconstricting peptide, which acts as a key regulator of blood pressure and sodium retention by the kidney. The activated receptor in turn couples to G-alpha proteins G(q) and thus activates phospholipase C and increases the cytosolic Ca(2+) concentrations, which in turn triggers cellular responses such as stimulation of protein kinase C.</text>
</comment>
<evidence type="ECO:0000259" key="14">
    <source>
        <dbReference type="PROSITE" id="PS50262"/>
    </source>
</evidence>
<accession>A0A4W3I5R3</accession>
<dbReference type="Gene3D" id="1.20.1070.10">
    <property type="entry name" value="Rhodopsin 7-helix transmembrane proteins"/>
    <property type="match status" value="1"/>
</dbReference>